<name>A0AA41T1X3_SCICA</name>
<dbReference type="Pfam" id="PF12796">
    <property type="entry name" value="Ank_2"/>
    <property type="match status" value="1"/>
</dbReference>
<dbReference type="GO" id="GO:0071546">
    <property type="term" value="C:pi-body"/>
    <property type="evidence" value="ECO:0007669"/>
    <property type="project" value="TreeGrafter"/>
</dbReference>
<dbReference type="Gene3D" id="1.25.40.20">
    <property type="entry name" value="Ankyrin repeat-containing domain"/>
    <property type="match status" value="1"/>
</dbReference>
<dbReference type="PANTHER" id="PTHR24157:SF3">
    <property type="entry name" value="ANKYRIN REPEAT, SAM AND BASIC LEUCINE ZIPPER DOMAIN-CONTAINING PROTEIN 1"/>
    <property type="match status" value="1"/>
</dbReference>
<dbReference type="Proteomes" id="UP001166674">
    <property type="component" value="Unassembled WGS sequence"/>
</dbReference>
<evidence type="ECO:0000313" key="2">
    <source>
        <dbReference type="EMBL" id="MBZ3881430.1"/>
    </source>
</evidence>
<evidence type="ECO:0000256" key="1">
    <source>
        <dbReference type="PROSITE-ProRule" id="PRU00023"/>
    </source>
</evidence>
<accession>A0AA41T1X3</accession>
<dbReference type="InterPro" id="IPR036770">
    <property type="entry name" value="Ankyrin_rpt-contain_sf"/>
</dbReference>
<proteinExistence type="predicted"/>
<dbReference type="SUPFAM" id="SSF48403">
    <property type="entry name" value="Ankyrin repeat"/>
    <property type="match status" value="1"/>
</dbReference>
<gene>
    <name evidence="2" type="ORF">SUZIE_162900</name>
</gene>
<sequence>MRLRGGPSILTMHLTAPRLVPVLRMRIAHKHQLCALRRRGESGRARMAADTAVGPLRGVAVAGGEESSDSEDDGWQIGYLDPASQKLKSPLPTEEKNETFKKALTTGDTSLVEELLDSGISVHSNFRYGWTPLMYAASVASVEMVRLLLDRGANASFDKAKQTVLMTACSACGSEEQILKCVELLLSRNADPNVTCSLGLPVDQQKILAAVKELEVEEINFGELPEVAKLKVR</sequence>
<dbReference type="AlphaFoldDB" id="A0AA41T1X3"/>
<keyword evidence="3" id="KW-1185">Reference proteome</keyword>
<comment type="caution">
    <text evidence="2">The sequence shown here is derived from an EMBL/GenBank/DDBJ whole genome shotgun (WGS) entry which is preliminary data.</text>
</comment>
<dbReference type="EMBL" id="JAATJV010376724">
    <property type="protein sequence ID" value="MBZ3881430.1"/>
    <property type="molecule type" value="Genomic_DNA"/>
</dbReference>
<dbReference type="PROSITE" id="PS50088">
    <property type="entry name" value="ANK_REPEAT"/>
    <property type="match status" value="1"/>
</dbReference>
<dbReference type="SMART" id="SM00248">
    <property type="entry name" value="ANK"/>
    <property type="match status" value="3"/>
</dbReference>
<organism evidence="2 3">
    <name type="scientific">Sciurus carolinensis</name>
    <name type="common">Eastern gray squirrel</name>
    <dbReference type="NCBI Taxonomy" id="30640"/>
    <lineage>
        <taxon>Eukaryota</taxon>
        <taxon>Metazoa</taxon>
        <taxon>Chordata</taxon>
        <taxon>Craniata</taxon>
        <taxon>Vertebrata</taxon>
        <taxon>Euteleostomi</taxon>
        <taxon>Mammalia</taxon>
        <taxon>Eutheria</taxon>
        <taxon>Euarchontoglires</taxon>
        <taxon>Glires</taxon>
        <taxon>Rodentia</taxon>
        <taxon>Sciuromorpha</taxon>
        <taxon>Sciuridae</taxon>
        <taxon>Sciurinae</taxon>
        <taxon>Sciurini</taxon>
        <taxon>Sciurus</taxon>
    </lineage>
</organism>
<dbReference type="PROSITE" id="PS50297">
    <property type="entry name" value="ANK_REP_REGION"/>
    <property type="match status" value="1"/>
</dbReference>
<evidence type="ECO:0000313" key="3">
    <source>
        <dbReference type="Proteomes" id="UP001166674"/>
    </source>
</evidence>
<keyword evidence="1" id="KW-0040">ANK repeat</keyword>
<feature type="repeat" description="ANK" evidence="1">
    <location>
        <begin position="128"/>
        <end position="160"/>
    </location>
</feature>
<reference evidence="2" key="1">
    <citation type="submission" date="2020-03" db="EMBL/GenBank/DDBJ databases">
        <title>Studies in the Genomics of Life Span.</title>
        <authorList>
            <person name="Glass D."/>
        </authorList>
    </citation>
    <scope>NUCLEOTIDE SEQUENCE</scope>
    <source>
        <strain evidence="2">SUZIE</strain>
        <tissue evidence="2">Muscle</tissue>
    </source>
</reference>
<dbReference type="PANTHER" id="PTHR24157">
    <property type="entry name" value="ANKYRIN REPEAT, SAM AND BASIC LEUCINE ZIPPER DOMAIN-CONTAINING PROTEIN 1"/>
    <property type="match status" value="1"/>
</dbReference>
<dbReference type="InterPro" id="IPR002110">
    <property type="entry name" value="Ankyrin_rpt"/>
</dbReference>
<protein>
    <submittedName>
        <fullName evidence="2">Ankyrin repeat, SAM and basic leucine zipper domain-containing protein 1</fullName>
    </submittedName>
</protein>